<dbReference type="SUPFAM" id="SSF51412">
    <property type="entry name" value="Inosine monophosphate dehydrogenase (IMPDH)"/>
    <property type="match status" value="1"/>
</dbReference>
<comment type="function">
    <text evidence="1">Nitronate monooxygenase that uses molecular oxygen to catalyze the oxidative denitrification of alkyl nitronates. Acts on propionate 3-nitronate (P3N), the presumed physiological substrate. Probably functions in the detoxification of P3N, a metabolic poison produced by plants and fungi as a defense mechanism.</text>
</comment>
<evidence type="ECO:0000313" key="7">
    <source>
        <dbReference type="Proteomes" id="UP000469523"/>
    </source>
</evidence>
<evidence type="ECO:0000256" key="2">
    <source>
        <dbReference type="ARBA" id="ARBA00013457"/>
    </source>
</evidence>
<comment type="caution">
    <text evidence="6">The sequence shown here is derived from an EMBL/GenBank/DDBJ whole genome shotgun (WGS) entry which is preliminary data.</text>
</comment>
<dbReference type="InterPro" id="IPR004136">
    <property type="entry name" value="NMO"/>
</dbReference>
<dbReference type="RefSeq" id="WP_154442303.1">
    <property type="nucleotide sequence ID" value="NZ_VUNQ01000049.1"/>
</dbReference>
<dbReference type="EMBL" id="VUNQ01000049">
    <property type="protein sequence ID" value="MSU02969.1"/>
    <property type="molecule type" value="Genomic_DNA"/>
</dbReference>
<name>A0A6N7XLQ2_9FIRM</name>
<dbReference type="Gene3D" id="3.20.20.70">
    <property type="entry name" value="Aldolase class I"/>
    <property type="match status" value="1"/>
</dbReference>
<evidence type="ECO:0000256" key="3">
    <source>
        <dbReference type="ARBA" id="ARBA00022630"/>
    </source>
</evidence>
<reference evidence="6 7" key="1">
    <citation type="submission" date="2019-09" db="EMBL/GenBank/DDBJ databases">
        <title>In-depth cultivation of the pig gut microbiome towards novel bacterial diversity and tailored functional studies.</title>
        <authorList>
            <person name="Wylensek D."/>
            <person name="Hitch T.C.A."/>
            <person name="Clavel T."/>
        </authorList>
    </citation>
    <scope>NUCLEOTIDE SEQUENCE [LARGE SCALE GENOMIC DNA]</scope>
    <source>
        <strain evidence="6 7">WCA3-693-APC-4?</strain>
    </source>
</reference>
<keyword evidence="7" id="KW-1185">Reference proteome</keyword>
<dbReference type="CDD" id="cd04730">
    <property type="entry name" value="NPD_like"/>
    <property type="match status" value="1"/>
</dbReference>
<dbReference type="InterPro" id="IPR013785">
    <property type="entry name" value="Aldolase_TIM"/>
</dbReference>
<evidence type="ECO:0000256" key="5">
    <source>
        <dbReference type="ARBA" id="ARBA00023002"/>
    </source>
</evidence>
<protein>
    <recommendedName>
        <fullName evidence="2">Probable nitronate monooxygenase</fullName>
    </recommendedName>
</protein>
<evidence type="ECO:0000256" key="1">
    <source>
        <dbReference type="ARBA" id="ARBA00003535"/>
    </source>
</evidence>
<evidence type="ECO:0000256" key="4">
    <source>
        <dbReference type="ARBA" id="ARBA00022643"/>
    </source>
</evidence>
<keyword evidence="5" id="KW-0560">Oxidoreductase</keyword>
<dbReference type="PANTHER" id="PTHR32332">
    <property type="entry name" value="2-NITROPROPANE DIOXYGENASE"/>
    <property type="match status" value="1"/>
</dbReference>
<organism evidence="6 7">
    <name type="scientific">Tissierella pigra</name>
    <dbReference type="NCBI Taxonomy" id="2607614"/>
    <lineage>
        <taxon>Bacteria</taxon>
        <taxon>Bacillati</taxon>
        <taxon>Bacillota</taxon>
        <taxon>Tissierellia</taxon>
        <taxon>Tissierellales</taxon>
        <taxon>Tissierellaceae</taxon>
        <taxon>Tissierella</taxon>
    </lineage>
</organism>
<accession>A0A6N7XLQ2</accession>
<keyword evidence="4" id="KW-0288">FMN</keyword>
<dbReference type="AlphaFoldDB" id="A0A6N7XLQ2"/>
<dbReference type="Pfam" id="PF03060">
    <property type="entry name" value="NMO"/>
    <property type="match status" value="1"/>
</dbReference>
<dbReference type="PANTHER" id="PTHR32332:SF18">
    <property type="entry name" value="2-NITROPROPANE DIOXYGENASE"/>
    <property type="match status" value="1"/>
</dbReference>
<evidence type="ECO:0000313" key="6">
    <source>
        <dbReference type="EMBL" id="MSU02969.1"/>
    </source>
</evidence>
<sequence length="358" mass="38839">MELPKLKIGNLVAKIPIIQGGMGVGISLSNLAGNVALNGGIGVLSGVEIGFNEPDYYKNKKEANLRALKFHIRRAKEISKGGIIGINIMAVLNNFEEIVIESVREKIDIIFSGAGLPLTLPSFTKGTDTKVVPIVSSDRAATLICKTWDKRYNVIPDAIVLEGPKAGGHLGFSKEELKDPSKNLDNLLIEVLEAIRPFEEKYGRQIPVIAAGGITEGKDIAELIKIGASGVQMGSRFAATYECDAEDGFKEAYVNAKEEDIILINSPVGLIGRAINNKFIEDAKSGLRRPIKCITNCLKPCKPTEVDYCIANALINGQKGNLNSGFVFAGSNSYKIEKIMSVKDLMEELVEETQLYLK</sequence>
<keyword evidence="6" id="KW-0503">Monooxygenase</keyword>
<dbReference type="Proteomes" id="UP000469523">
    <property type="component" value="Unassembled WGS sequence"/>
</dbReference>
<dbReference type="GO" id="GO:0018580">
    <property type="term" value="F:nitronate monooxygenase activity"/>
    <property type="evidence" value="ECO:0007669"/>
    <property type="project" value="InterPro"/>
</dbReference>
<gene>
    <name evidence="6" type="ORF">FYJ83_16015</name>
</gene>
<keyword evidence="3" id="KW-0285">Flavoprotein</keyword>
<proteinExistence type="predicted"/>